<evidence type="ECO:0000256" key="2">
    <source>
        <dbReference type="ARBA" id="ARBA00004370"/>
    </source>
</evidence>
<reference evidence="11 12" key="1">
    <citation type="journal article" date="2021" name="BMC Genomics">
        <title>Datura genome reveals duplications of psychoactive alkaloid biosynthetic genes and high mutation rate following tissue culture.</title>
        <authorList>
            <person name="Rajewski A."/>
            <person name="Carter-House D."/>
            <person name="Stajich J."/>
            <person name="Litt A."/>
        </authorList>
    </citation>
    <scope>NUCLEOTIDE SEQUENCE [LARGE SCALE GENOMIC DNA]</scope>
    <source>
        <strain evidence="11">AR-01</strain>
    </source>
</reference>
<evidence type="ECO:0000313" key="11">
    <source>
        <dbReference type="EMBL" id="MCD7449151.1"/>
    </source>
</evidence>
<dbReference type="PANTHER" id="PTHR47947:SF26">
    <property type="entry name" value="CYTOCHROME P450"/>
    <property type="match status" value="1"/>
</dbReference>
<dbReference type="InterPro" id="IPR036396">
    <property type="entry name" value="Cyt_P450_sf"/>
</dbReference>
<evidence type="ECO:0000256" key="4">
    <source>
        <dbReference type="ARBA" id="ARBA00022692"/>
    </source>
</evidence>
<evidence type="ECO:0000256" key="3">
    <source>
        <dbReference type="ARBA" id="ARBA00022617"/>
    </source>
</evidence>
<keyword evidence="4" id="KW-0812">Transmembrane</keyword>
<keyword evidence="8" id="KW-0408">Iron</keyword>
<keyword evidence="9" id="KW-0503">Monooxygenase</keyword>
<comment type="subcellular location">
    <subcellularLocation>
        <location evidence="2">Membrane</location>
    </subcellularLocation>
</comment>
<keyword evidence="5" id="KW-0479">Metal-binding</keyword>
<evidence type="ECO:0000256" key="9">
    <source>
        <dbReference type="ARBA" id="ARBA00023033"/>
    </source>
</evidence>
<evidence type="ECO:0000256" key="6">
    <source>
        <dbReference type="ARBA" id="ARBA00022989"/>
    </source>
</evidence>
<dbReference type="Proteomes" id="UP000823775">
    <property type="component" value="Unassembled WGS sequence"/>
</dbReference>
<keyword evidence="3" id="KW-0349">Heme</keyword>
<evidence type="ECO:0000256" key="7">
    <source>
        <dbReference type="ARBA" id="ARBA00023002"/>
    </source>
</evidence>
<dbReference type="SUPFAM" id="SSF48264">
    <property type="entry name" value="Cytochrome P450"/>
    <property type="match status" value="1"/>
</dbReference>
<dbReference type="PANTHER" id="PTHR47947">
    <property type="entry name" value="CYTOCHROME P450 82C3-RELATED"/>
    <property type="match status" value="1"/>
</dbReference>
<evidence type="ECO:0000256" key="8">
    <source>
        <dbReference type="ARBA" id="ARBA00023004"/>
    </source>
</evidence>
<evidence type="ECO:0000256" key="5">
    <source>
        <dbReference type="ARBA" id="ARBA00022723"/>
    </source>
</evidence>
<keyword evidence="12" id="KW-1185">Reference proteome</keyword>
<accession>A0ABS8RQT7</accession>
<protein>
    <recommendedName>
        <fullName evidence="13">Cytochrome P450</fullName>
    </recommendedName>
</protein>
<evidence type="ECO:0000313" key="12">
    <source>
        <dbReference type="Proteomes" id="UP000823775"/>
    </source>
</evidence>
<organism evidence="11 12">
    <name type="scientific">Datura stramonium</name>
    <name type="common">Jimsonweed</name>
    <name type="synonym">Common thornapple</name>
    <dbReference type="NCBI Taxonomy" id="4076"/>
    <lineage>
        <taxon>Eukaryota</taxon>
        <taxon>Viridiplantae</taxon>
        <taxon>Streptophyta</taxon>
        <taxon>Embryophyta</taxon>
        <taxon>Tracheophyta</taxon>
        <taxon>Spermatophyta</taxon>
        <taxon>Magnoliopsida</taxon>
        <taxon>eudicotyledons</taxon>
        <taxon>Gunneridae</taxon>
        <taxon>Pentapetalae</taxon>
        <taxon>asterids</taxon>
        <taxon>lamiids</taxon>
        <taxon>Solanales</taxon>
        <taxon>Solanaceae</taxon>
        <taxon>Solanoideae</taxon>
        <taxon>Datureae</taxon>
        <taxon>Datura</taxon>
    </lineage>
</organism>
<keyword evidence="7" id="KW-0560">Oxidoreductase</keyword>
<name>A0ABS8RQT7_DATST</name>
<gene>
    <name evidence="11" type="ORF">HAX54_049514</name>
</gene>
<evidence type="ECO:0000256" key="10">
    <source>
        <dbReference type="ARBA" id="ARBA00023136"/>
    </source>
</evidence>
<proteinExistence type="predicted"/>
<dbReference type="Gene3D" id="1.10.630.10">
    <property type="entry name" value="Cytochrome P450"/>
    <property type="match status" value="1"/>
</dbReference>
<keyword evidence="6" id="KW-1133">Transmembrane helix</keyword>
<evidence type="ECO:0008006" key="13">
    <source>
        <dbReference type="Google" id="ProtNLM"/>
    </source>
</evidence>
<comment type="cofactor">
    <cofactor evidence="1">
        <name>heme</name>
        <dbReference type="ChEBI" id="CHEBI:30413"/>
    </cofactor>
</comment>
<comment type="caution">
    <text evidence="11">The sequence shown here is derived from an EMBL/GenBank/DDBJ whole genome shotgun (WGS) entry which is preliminary data.</text>
</comment>
<sequence length="151" mass="17210">MEMKDWFDNLIMNTMVKMLFGVQYTADLLPYLRWLDIGGHEKAMKETAKEMESIVEDWLAEHRRKRELRGNKCGDEKDFMDVMLSICEDKDLPGYAVGVDTTSITLTWTLSFPTMARKSTKKPPTVQSSMDSWAAESGAGGYKRNDSLIIA</sequence>
<keyword evidence="10" id="KW-0472">Membrane</keyword>
<dbReference type="EMBL" id="JACEIK010000084">
    <property type="protein sequence ID" value="MCD7449151.1"/>
    <property type="molecule type" value="Genomic_DNA"/>
</dbReference>
<dbReference type="InterPro" id="IPR050651">
    <property type="entry name" value="Plant_Cytochrome_P450_Monoox"/>
</dbReference>
<evidence type="ECO:0000256" key="1">
    <source>
        <dbReference type="ARBA" id="ARBA00001971"/>
    </source>
</evidence>